<dbReference type="EMBL" id="JAAKFY010000011">
    <property type="protein sequence ID" value="KAF3849457.1"/>
    <property type="molecule type" value="Genomic_DNA"/>
</dbReference>
<dbReference type="OrthoDB" id="8625101at2759"/>
<evidence type="ECO:0000256" key="3">
    <source>
        <dbReference type="ARBA" id="ARBA00023242"/>
    </source>
</evidence>
<evidence type="ECO:0000256" key="1">
    <source>
        <dbReference type="ARBA" id="ARBA00004123"/>
    </source>
</evidence>
<evidence type="ECO:0000313" key="8">
    <source>
        <dbReference type="EMBL" id="KAF3849457.1"/>
    </source>
</evidence>
<feature type="compositionally biased region" description="Pro residues" evidence="6">
    <location>
        <begin position="395"/>
        <end position="407"/>
    </location>
</feature>
<sequence length="846" mass="92753">MAERAAVEIETQEYRKKGSRVAHPATTLNRGRKERHHTGWNDPFMMPKPCHTPRPGDQGGRVVASLHISCFLRSLYRFLITYPGMLALFCGCCHGDKQTSLVHHFRDNLQMLCQMQVVQAGTIRQGLEHRIETMRHIHVELAHKKAPLELPAQEGDLPPPTAPTQGLDPGVRPGAPRHFGQEQLRLQKVYQLSIFSQLGGFSTSTEPHTDTQQRHVRLGVKRGLEEPQLTHKRPHLGDSSDKEALEEGVLCGPAPAQGVGMGLAMGPGGPGSVYSCTQMEHRDSEGGLSPRSPPLSPSHNPSRRPTQHNHDRPIPDVFAPLSPKSPPMCDPHGLLSDQGHAFGNSARTDSPNGGHTPTYSPGSPANENCGNGNSLSGGQPSPRLYDMSTYETPNPASPTSPPGPFSPPHHTELQEPGEATEWDAGLESSPPERSATQTASSSSNGLASLEKTPSSNGHRLSSGGHWPAKKRLLSPSDTGDSCSEDEGPSTSKRSRLSLLAPGLGPTSCRSTDSKAAPYWNHLLPSAWDQPKTATDCTRSGRRLKSGLRLKSRQLRSGRHTDTGRSTRSTWPSSSISRSLLGNFEESILKGRFSPSGRIEGFTAEIGASGSYCPQHVTVPVQVTYYDISEHSAPSPFLGVISLEHLGKKGYSIPKAGTIQVTLFNPNKTVVKMFLVTYNFSDMPINHMTFLRHRIFLVPVEEGAEGKGEAPSGSAVVERRKILCYLIHLRFQSSKSGKIYLHNDIRLLFSRKSIEVDTGIPYELKSFTEVPRNPKYSPRSSLMLEQNMDKKQQAVVFLIYVFANVLISNMLHKVECVFKPDELSLWCGGEQRKRRIECEGGNGRREG</sequence>
<proteinExistence type="inferred from homology"/>
<feature type="compositionally biased region" description="Basic and acidic residues" evidence="6">
    <location>
        <begin position="222"/>
        <end position="244"/>
    </location>
</feature>
<comment type="similarity">
    <text evidence="4">Belongs to the ATOS family.</text>
</comment>
<evidence type="ECO:0000259" key="7">
    <source>
        <dbReference type="SMART" id="SM01177"/>
    </source>
</evidence>
<evidence type="ECO:0000256" key="5">
    <source>
        <dbReference type="ARBA" id="ARBA00040291"/>
    </source>
</evidence>
<feature type="compositionally biased region" description="Polar residues" evidence="6">
    <location>
        <begin position="345"/>
        <end position="379"/>
    </location>
</feature>
<dbReference type="InterPro" id="IPR051506">
    <property type="entry name" value="ATOS_Transcription_Regulators"/>
</dbReference>
<dbReference type="PANTHER" id="PTHR13199">
    <property type="entry name" value="GH03947P"/>
    <property type="match status" value="1"/>
</dbReference>
<dbReference type="Proteomes" id="UP000518266">
    <property type="component" value="Unassembled WGS sequence"/>
</dbReference>
<feature type="compositionally biased region" description="Polar residues" evidence="6">
    <location>
        <begin position="434"/>
        <end position="459"/>
    </location>
</feature>
<feature type="region of interest" description="Disordered" evidence="6">
    <location>
        <begin position="272"/>
        <end position="509"/>
    </location>
</feature>
<feature type="region of interest" description="Disordered" evidence="6">
    <location>
        <begin position="530"/>
        <end position="574"/>
    </location>
</feature>
<dbReference type="Pfam" id="PF13915">
    <property type="entry name" value="DUF4210"/>
    <property type="match status" value="1"/>
</dbReference>
<accession>A0A7J5YM12</accession>
<comment type="caution">
    <text evidence="8">The sequence shown here is derived from an EMBL/GenBank/DDBJ whole genome shotgun (WGS) entry which is preliminary data.</text>
</comment>
<dbReference type="PANTHER" id="PTHR13199:SF12">
    <property type="entry name" value="ATOS HOMOLOG PROTEIN B"/>
    <property type="match status" value="1"/>
</dbReference>
<feature type="region of interest" description="Disordered" evidence="6">
    <location>
        <begin position="219"/>
        <end position="244"/>
    </location>
</feature>
<dbReference type="InterPro" id="IPR025261">
    <property type="entry name" value="Atos-like_cons_dom"/>
</dbReference>
<gene>
    <name evidence="8" type="ORF">F7725_019176</name>
</gene>
<feature type="domain" description="Atos-like conserved" evidence="7">
    <location>
        <begin position="579"/>
        <end position="637"/>
    </location>
</feature>
<name>A0A7J5YM12_DISMA</name>
<dbReference type="AlphaFoldDB" id="A0A7J5YM12"/>
<keyword evidence="3" id="KW-0539">Nucleus</keyword>
<dbReference type="SMART" id="SM01177">
    <property type="entry name" value="DUF4210"/>
    <property type="match status" value="1"/>
</dbReference>
<evidence type="ECO:0000256" key="4">
    <source>
        <dbReference type="ARBA" id="ARBA00034497"/>
    </source>
</evidence>
<evidence type="ECO:0000256" key="2">
    <source>
        <dbReference type="ARBA" id="ARBA00022553"/>
    </source>
</evidence>
<feature type="compositionally biased region" description="Basic residues" evidence="6">
    <location>
        <begin position="539"/>
        <end position="557"/>
    </location>
</feature>
<dbReference type="Pfam" id="PF13889">
    <property type="entry name" value="Chromosome_seg"/>
    <property type="match status" value="1"/>
</dbReference>
<feature type="compositionally biased region" description="Low complexity" evidence="6">
    <location>
        <begin position="565"/>
        <end position="574"/>
    </location>
</feature>
<keyword evidence="9" id="KW-1185">Reference proteome</keyword>
<evidence type="ECO:0000313" key="9">
    <source>
        <dbReference type="Proteomes" id="UP000518266"/>
    </source>
</evidence>
<keyword evidence="2" id="KW-0597">Phosphoprotein</keyword>
<comment type="subcellular location">
    <subcellularLocation>
        <location evidence="1">Nucleus</location>
    </subcellularLocation>
</comment>
<protein>
    <recommendedName>
        <fullName evidence="5">Atos homolog protein B</fullName>
    </recommendedName>
</protein>
<dbReference type="InterPro" id="IPR033473">
    <property type="entry name" value="Atos-like_C"/>
</dbReference>
<evidence type="ECO:0000256" key="6">
    <source>
        <dbReference type="SAM" id="MobiDB-lite"/>
    </source>
</evidence>
<dbReference type="GO" id="GO:0005634">
    <property type="term" value="C:nucleus"/>
    <property type="evidence" value="ECO:0007669"/>
    <property type="project" value="UniProtKB-SubCell"/>
</dbReference>
<organism evidence="8 9">
    <name type="scientific">Dissostichus mawsoni</name>
    <name type="common">Antarctic cod</name>
    <dbReference type="NCBI Taxonomy" id="36200"/>
    <lineage>
        <taxon>Eukaryota</taxon>
        <taxon>Metazoa</taxon>
        <taxon>Chordata</taxon>
        <taxon>Craniata</taxon>
        <taxon>Vertebrata</taxon>
        <taxon>Euteleostomi</taxon>
        <taxon>Actinopterygii</taxon>
        <taxon>Neopterygii</taxon>
        <taxon>Teleostei</taxon>
        <taxon>Neoteleostei</taxon>
        <taxon>Acanthomorphata</taxon>
        <taxon>Eupercaria</taxon>
        <taxon>Perciformes</taxon>
        <taxon>Notothenioidei</taxon>
        <taxon>Nototheniidae</taxon>
        <taxon>Dissostichus</taxon>
    </lineage>
</organism>
<reference evidence="8 9" key="1">
    <citation type="submission" date="2020-03" db="EMBL/GenBank/DDBJ databases">
        <title>Dissostichus mawsoni Genome sequencing and assembly.</title>
        <authorList>
            <person name="Park H."/>
        </authorList>
    </citation>
    <scope>NUCLEOTIDE SEQUENCE [LARGE SCALE GENOMIC DNA]</scope>
    <source>
        <strain evidence="8">DM0001</strain>
        <tissue evidence="8">Muscle</tissue>
    </source>
</reference>